<protein>
    <recommendedName>
        <fullName evidence="4">PH domain-containing protein</fullName>
    </recommendedName>
</protein>
<evidence type="ECO:0000313" key="2">
    <source>
        <dbReference type="EMBL" id="MBB6350624.1"/>
    </source>
</evidence>
<reference evidence="2 3" key="1">
    <citation type="submission" date="2020-08" db="EMBL/GenBank/DDBJ databases">
        <title>Sequencing the genomes of 1000 actinobacteria strains.</title>
        <authorList>
            <person name="Klenk H.-P."/>
        </authorList>
    </citation>
    <scope>NUCLEOTIDE SEQUENCE [LARGE SCALE GENOMIC DNA]</scope>
    <source>
        <strain evidence="2 3">DSM 45913</strain>
    </source>
</reference>
<evidence type="ECO:0000256" key="1">
    <source>
        <dbReference type="SAM" id="Phobius"/>
    </source>
</evidence>
<feature type="transmembrane region" description="Helical" evidence="1">
    <location>
        <begin position="38"/>
        <end position="56"/>
    </location>
</feature>
<evidence type="ECO:0000313" key="3">
    <source>
        <dbReference type="Proteomes" id="UP000583800"/>
    </source>
</evidence>
<keyword evidence="3" id="KW-1185">Reference proteome</keyword>
<proteinExistence type="predicted"/>
<accession>A0A7X0CC73</accession>
<name>A0A7X0CC73_9ACTN</name>
<feature type="transmembrane region" description="Helical" evidence="1">
    <location>
        <begin position="182"/>
        <end position="203"/>
    </location>
</feature>
<organism evidence="2 3">
    <name type="scientific">Nonomuraea muscovyensis</name>
    <dbReference type="NCBI Taxonomy" id="1124761"/>
    <lineage>
        <taxon>Bacteria</taxon>
        <taxon>Bacillati</taxon>
        <taxon>Actinomycetota</taxon>
        <taxon>Actinomycetes</taxon>
        <taxon>Streptosporangiales</taxon>
        <taxon>Streptosporangiaceae</taxon>
        <taxon>Nonomuraea</taxon>
    </lineage>
</organism>
<gene>
    <name evidence="2" type="ORF">FHU36_007196</name>
</gene>
<dbReference type="EMBL" id="JACHJB010000003">
    <property type="protein sequence ID" value="MBB6350624.1"/>
    <property type="molecule type" value="Genomic_DNA"/>
</dbReference>
<keyword evidence="1" id="KW-1133">Transmembrane helix</keyword>
<keyword evidence="1" id="KW-0472">Membrane</keyword>
<evidence type="ECO:0008006" key="4">
    <source>
        <dbReference type="Google" id="ProtNLM"/>
    </source>
</evidence>
<dbReference type="Proteomes" id="UP000583800">
    <property type="component" value="Unassembled WGS sequence"/>
</dbReference>
<dbReference type="AlphaFoldDB" id="A0A7X0CC73"/>
<feature type="transmembrane region" description="Helical" evidence="1">
    <location>
        <begin position="9"/>
        <end position="26"/>
    </location>
</feature>
<comment type="caution">
    <text evidence="2">The sequence shown here is derived from an EMBL/GenBank/DDBJ whole genome shotgun (WGS) entry which is preliminary data.</text>
</comment>
<sequence>MKQAYRSKFAFVLGWVWVAFVALNVWDLIARYNGKPSLVALAVLGVLTALVFLIALRPVTLFTEDALVGRNPLRTAVLPWAAIDEVTVSHSINVRHGDGQVLRLWTPVSTARERAKAQRRAAAPVRRRGRPQTEPVLSKAEQAAQEAFAGKTHADWVGEQIVDRAESARRRTQEAAPVRIRWAYDSLAVIAVAVALLVAAIVID</sequence>
<keyword evidence="1" id="KW-0812">Transmembrane</keyword>
<dbReference type="RefSeq" id="WP_185088385.1">
    <property type="nucleotide sequence ID" value="NZ_JACHJB010000003.1"/>
</dbReference>